<organism evidence="2 3">
    <name type="scientific">Rangifer tarandus platyrhynchus</name>
    <name type="common">Svalbard reindeer</name>
    <dbReference type="NCBI Taxonomy" id="3082113"/>
    <lineage>
        <taxon>Eukaryota</taxon>
        <taxon>Metazoa</taxon>
        <taxon>Chordata</taxon>
        <taxon>Craniata</taxon>
        <taxon>Vertebrata</taxon>
        <taxon>Euteleostomi</taxon>
        <taxon>Mammalia</taxon>
        <taxon>Eutheria</taxon>
        <taxon>Laurasiatheria</taxon>
        <taxon>Artiodactyla</taxon>
        <taxon>Ruminantia</taxon>
        <taxon>Pecora</taxon>
        <taxon>Cervidae</taxon>
        <taxon>Odocoileinae</taxon>
        <taxon>Rangifer</taxon>
    </lineage>
</organism>
<keyword evidence="3" id="KW-1185">Reference proteome</keyword>
<feature type="compositionally biased region" description="Basic and acidic residues" evidence="1">
    <location>
        <begin position="13"/>
        <end position="27"/>
    </location>
</feature>
<proteinExistence type="predicted"/>
<feature type="compositionally biased region" description="Low complexity" evidence="1">
    <location>
        <begin position="133"/>
        <end position="145"/>
    </location>
</feature>
<evidence type="ECO:0000256" key="1">
    <source>
        <dbReference type="SAM" id="MobiDB-lite"/>
    </source>
</evidence>
<evidence type="ECO:0000313" key="2">
    <source>
        <dbReference type="EMBL" id="CAI9172097.1"/>
    </source>
</evidence>
<reference evidence="2" key="1">
    <citation type="submission" date="2023-04" db="EMBL/GenBank/DDBJ databases">
        <authorList>
            <consortium name="ELIXIR-Norway"/>
        </authorList>
    </citation>
    <scope>NUCLEOTIDE SEQUENCE [LARGE SCALE GENOMIC DNA]</scope>
</reference>
<name>A0ABN8ZDX2_RANTA</name>
<gene>
    <name evidence="2" type="ORF">MRATA1EN1_LOCUS21059</name>
</gene>
<feature type="compositionally biased region" description="Pro residues" evidence="1">
    <location>
        <begin position="163"/>
        <end position="173"/>
    </location>
</feature>
<evidence type="ECO:0000313" key="3">
    <source>
        <dbReference type="Proteomes" id="UP001176941"/>
    </source>
</evidence>
<feature type="compositionally biased region" description="Basic residues" evidence="1">
    <location>
        <begin position="40"/>
        <end position="51"/>
    </location>
</feature>
<dbReference type="EMBL" id="OX459968">
    <property type="protein sequence ID" value="CAI9172097.1"/>
    <property type="molecule type" value="Genomic_DNA"/>
</dbReference>
<dbReference type="Proteomes" id="UP001176941">
    <property type="component" value="Chromosome 32"/>
</dbReference>
<accession>A0ABN8ZDX2</accession>
<protein>
    <submittedName>
        <fullName evidence="2">Uncharacterized protein</fullName>
    </submittedName>
</protein>
<sequence>MLGSPGARQGEVLARETGERAGAGERARRLRGSLRGGGGRSRRGGGKRRSGRSGPLAGSCGSPSGRLLAAGDPRGAISRPETPPPRLDPRPGGPSRRGAHVTRGPGPRPPRARRGGPGRALQAREARGGVGRTAGARGRPRAGSGFEAARGGTGSGLSARGSPPAPLPIPGSSPSPRRGGGEVAIPGEPRAPPGGTGFEFILGIGRIRGSVWALGNSPPATLPALPAGSPGENPPPTPAPNLQVLRIQSSPLRTPAPYHVLGGWLRPPFRSCLRLISLY</sequence>
<feature type="region of interest" description="Disordered" evidence="1">
    <location>
        <begin position="1"/>
        <end position="196"/>
    </location>
</feature>